<dbReference type="Pfam" id="PF03929">
    <property type="entry name" value="PepSY_TM"/>
    <property type="match status" value="1"/>
</dbReference>
<dbReference type="PANTHER" id="PTHR34219:SF3">
    <property type="entry name" value="BLL7967 PROTEIN"/>
    <property type="match status" value="1"/>
</dbReference>
<accession>A0A433WME4</accession>
<dbReference type="InterPro" id="IPR005625">
    <property type="entry name" value="PepSY-ass_TM"/>
</dbReference>
<gene>
    <name evidence="1" type="ORF">ECE50_009175</name>
</gene>
<dbReference type="Proteomes" id="UP000281028">
    <property type="component" value="Unassembled WGS sequence"/>
</dbReference>
<name>A0A433WME4_9BACT</name>
<dbReference type="AlphaFoldDB" id="A0A433WME4"/>
<dbReference type="EMBL" id="RIAR02000001">
    <property type="protein sequence ID" value="NSL87000.1"/>
    <property type="molecule type" value="Genomic_DNA"/>
</dbReference>
<reference evidence="1" key="1">
    <citation type="submission" date="2020-05" db="EMBL/GenBank/DDBJ databases">
        <title>Chitinophaga laudate sp. nov., isolated from a tropical peat swamp.</title>
        <authorList>
            <person name="Goh C.B.S."/>
            <person name="Lee M.S."/>
            <person name="Parimannan S."/>
            <person name="Pasbakhsh P."/>
            <person name="Yule C.M."/>
            <person name="Rajandas H."/>
            <person name="Loke S."/>
            <person name="Croft L."/>
            <person name="Tan J.B.L."/>
        </authorList>
    </citation>
    <scope>NUCLEOTIDE SEQUENCE</scope>
    <source>
        <strain evidence="1">Mgbs1</strain>
    </source>
</reference>
<keyword evidence="2" id="KW-1185">Reference proteome</keyword>
<dbReference type="OrthoDB" id="111691at2"/>
<protein>
    <submittedName>
        <fullName evidence="1">PepSY domain-containing protein</fullName>
    </submittedName>
</protein>
<sequence>MENKKKTTPKKQKPLLSRINAWLHLWLGISSGIILVFVALTGTLIVYCDELLDFSAGKALYVKEVKAQRLPVDSLLKNIHLAFPEREAPVILTSFKDPQRSVKFRMFSDEKGLSMVYADPYTGEILKDDGFANFFYITAHLHSSLLLHDPGIWIVDIATVIFLIELITGLVLWWPAKWTRSTREASFTIKWKARFKRLNYDLHNVPGFYSLLPALILTITGLLIAFEPLMDFTLKTLGGKESHEWEASLPGYQPGRTAADMNQTIATLFRQYPEAGAAQVYLYDIDSSGHYMMWIARRMGLKSVEGGHFKVIDRYSGQSLPIPRPHERAETIENTNWTLHMGVWKGQLGKFITFLAGLICTTLPVTGFIIWWGRKRKK</sequence>
<evidence type="ECO:0000313" key="1">
    <source>
        <dbReference type="EMBL" id="NSL87000.1"/>
    </source>
</evidence>
<organism evidence="1 2">
    <name type="scientific">Chitinophaga solisilvae</name>
    <dbReference type="NCBI Taxonomy" id="1233460"/>
    <lineage>
        <taxon>Bacteria</taxon>
        <taxon>Pseudomonadati</taxon>
        <taxon>Bacteroidota</taxon>
        <taxon>Chitinophagia</taxon>
        <taxon>Chitinophagales</taxon>
        <taxon>Chitinophagaceae</taxon>
        <taxon>Chitinophaga</taxon>
    </lineage>
</organism>
<evidence type="ECO:0000313" key="2">
    <source>
        <dbReference type="Proteomes" id="UP000281028"/>
    </source>
</evidence>
<comment type="caution">
    <text evidence="1">The sequence shown here is derived from an EMBL/GenBank/DDBJ whole genome shotgun (WGS) entry which is preliminary data.</text>
</comment>
<proteinExistence type="predicted"/>
<dbReference type="PANTHER" id="PTHR34219">
    <property type="entry name" value="IRON-REGULATED INNER MEMBRANE PROTEIN-RELATED"/>
    <property type="match status" value="1"/>
</dbReference>